<dbReference type="HOGENOM" id="CLU_2690324_0_0_1"/>
<reference evidence="2 3" key="1">
    <citation type="journal article" date="2011" name="Science">
        <title>The ecoresponsive genome of Daphnia pulex.</title>
        <authorList>
            <person name="Colbourne J.K."/>
            <person name="Pfrender M.E."/>
            <person name="Gilbert D."/>
            <person name="Thomas W.K."/>
            <person name="Tucker A."/>
            <person name="Oakley T.H."/>
            <person name="Tokishita S."/>
            <person name="Aerts A."/>
            <person name="Arnold G.J."/>
            <person name="Basu M.K."/>
            <person name="Bauer D.J."/>
            <person name="Caceres C.E."/>
            <person name="Carmel L."/>
            <person name="Casola C."/>
            <person name="Choi J.H."/>
            <person name="Detter J.C."/>
            <person name="Dong Q."/>
            <person name="Dusheyko S."/>
            <person name="Eads B.D."/>
            <person name="Frohlich T."/>
            <person name="Geiler-Samerotte K.A."/>
            <person name="Gerlach D."/>
            <person name="Hatcher P."/>
            <person name="Jogdeo S."/>
            <person name="Krijgsveld J."/>
            <person name="Kriventseva E.V."/>
            <person name="Kultz D."/>
            <person name="Laforsch C."/>
            <person name="Lindquist E."/>
            <person name="Lopez J."/>
            <person name="Manak J.R."/>
            <person name="Muller J."/>
            <person name="Pangilinan J."/>
            <person name="Patwardhan R.P."/>
            <person name="Pitluck S."/>
            <person name="Pritham E.J."/>
            <person name="Rechtsteiner A."/>
            <person name="Rho M."/>
            <person name="Rogozin I.B."/>
            <person name="Sakarya O."/>
            <person name="Salamov A."/>
            <person name="Schaack S."/>
            <person name="Shapiro H."/>
            <person name="Shiga Y."/>
            <person name="Skalitzky C."/>
            <person name="Smith Z."/>
            <person name="Souvorov A."/>
            <person name="Sung W."/>
            <person name="Tang Z."/>
            <person name="Tsuchiya D."/>
            <person name="Tu H."/>
            <person name="Vos H."/>
            <person name="Wang M."/>
            <person name="Wolf Y.I."/>
            <person name="Yamagata H."/>
            <person name="Yamada T."/>
            <person name="Ye Y."/>
            <person name="Shaw J.R."/>
            <person name="Andrews J."/>
            <person name="Crease T.J."/>
            <person name="Tang H."/>
            <person name="Lucas S.M."/>
            <person name="Robertson H.M."/>
            <person name="Bork P."/>
            <person name="Koonin E.V."/>
            <person name="Zdobnov E.M."/>
            <person name="Grigoriev I.V."/>
            <person name="Lynch M."/>
            <person name="Boore J.L."/>
        </authorList>
    </citation>
    <scope>NUCLEOTIDE SEQUENCE [LARGE SCALE GENOMIC DNA]</scope>
</reference>
<dbReference type="PhylomeDB" id="E9GKD5"/>
<feature type="region of interest" description="Disordered" evidence="1">
    <location>
        <begin position="52"/>
        <end position="74"/>
    </location>
</feature>
<feature type="compositionally biased region" description="Acidic residues" evidence="1">
    <location>
        <begin position="65"/>
        <end position="74"/>
    </location>
</feature>
<name>E9GKD5_DAPPU</name>
<dbReference type="Proteomes" id="UP000000305">
    <property type="component" value="Unassembled WGS sequence"/>
</dbReference>
<proteinExistence type="predicted"/>
<dbReference type="EMBL" id="GL732549">
    <property type="protein sequence ID" value="EFX80083.1"/>
    <property type="molecule type" value="Genomic_DNA"/>
</dbReference>
<accession>E9GKD5</accession>
<protein>
    <submittedName>
        <fullName evidence="2">Uncharacterized protein</fullName>
    </submittedName>
</protein>
<dbReference type="KEGG" id="dpx:DAPPUDRAFT_244177"/>
<evidence type="ECO:0000313" key="3">
    <source>
        <dbReference type="Proteomes" id="UP000000305"/>
    </source>
</evidence>
<sequence>MGYAERCGTSGCLNYSLDPLNEFCPKYSDEKIEPELFHSKFDLSDDESDYDFYSGKNESKKESDIETDIDSEQE</sequence>
<evidence type="ECO:0000313" key="2">
    <source>
        <dbReference type="EMBL" id="EFX80083.1"/>
    </source>
</evidence>
<keyword evidence="3" id="KW-1185">Reference proteome</keyword>
<organism evidence="2 3">
    <name type="scientific">Daphnia pulex</name>
    <name type="common">Water flea</name>
    <dbReference type="NCBI Taxonomy" id="6669"/>
    <lineage>
        <taxon>Eukaryota</taxon>
        <taxon>Metazoa</taxon>
        <taxon>Ecdysozoa</taxon>
        <taxon>Arthropoda</taxon>
        <taxon>Crustacea</taxon>
        <taxon>Branchiopoda</taxon>
        <taxon>Diplostraca</taxon>
        <taxon>Cladocera</taxon>
        <taxon>Anomopoda</taxon>
        <taxon>Daphniidae</taxon>
        <taxon>Daphnia</taxon>
    </lineage>
</organism>
<dbReference type="AlphaFoldDB" id="E9GKD5"/>
<gene>
    <name evidence="2" type="ORF">DAPPUDRAFT_244177</name>
</gene>
<dbReference type="InParanoid" id="E9GKD5"/>
<evidence type="ECO:0000256" key="1">
    <source>
        <dbReference type="SAM" id="MobiDB-lite"/>
    </source>
</evidence>